<protein>
    <recommendedName>
        <fullName evidence="4">Secreted protein</fullName>
    </recommendedName>
</protein>
<evidence type="ECO:0000256" key="1">
    <source>
        <dbReference type="SAM" id="SignalP"/>
    </source>
</evidence>
<keyword evidence="3" id="KW-1185">Reference proteome</keyword>
<dbReference type="RefSeq" id="WP_252855427.1">
    <property type="nucleotide sequence ID" value="NZ_JAMXLR010000091.1"/>
</dbReference>
<gene>
    <name evidence="2" type="ORF">NG895_25725</name>
</gene>
<dbReference type="EMBL" id="JAMXLR010000091">
    <property type="protein sequence ID" value="MCO6047315.1"/>
    <property type="molecule type" value="Genomic_DNA"/>
</dbReference>
<comment type="caution">
    <text evidence="2">The sequence shown here is derived from an EMBL/GenBank/DDBJ whole genome shotgun (WGS) entry which is preliminary data.</text>
</comment>
<dbReference type="Proteomes" id="UP001155241">
    <property type="component" value="Unassembled WGS sequence"/>
</dbReference>
<sequence length="556" mass="61342">MLARRKFAALRPLVVCLLLCLCGSVLAETVYDALPRNTLVAVRISQLEQLDQLVQPLAATFGVDMPAVGDIAASIDGVDVGGDVAVGLLQLGSRSYTPFVLLPVSDYKSFVLAGDGDAGLEYTPLTLAGEELVASQRGRWALVANPQKDKNQFGRIDVATATRIANQASSDSLVTLAITPQGVSELRSIAGSRSEAPYRTASRRRSLANRKMNWTSLSDWEQRLTLYKAPLVQLCDKCDLIVMSADVDQQQSVQLAIHLIPKEPQSIAETRLTLPAAEVAGQRHFAIAEGPWNSPWVQMGVQMYVEHFATRSDDVGISYLSPSEFNNLRKSLLRTSDMIHSARALAITPQQGQPSMCNTALLVEVTNAEEFLAAVDDTMTEWNELVNNSRHTNDFVFESKAITVADRQGKRYSVDLPSAFREEDVPEVREAMHKMYGRNGVLVADVLPVDETHVLVSDLTDDLRDRLLSDIRQTEFQPVENPAGWTFVLDPAALQDWQNQVYEQVIGENAIGWKPKRLECQNKVVVEVSTQSPKLTIRSTIPTDVVQAVGKLFRDK</sequence>
<evidence type="ECO:0000313" key="3">
    <source>
        <dbReference type="Proteomes" id="UP001155241"/>
    </source>
</evidence>
<name>A0A9X2FE39_9BACT</name>
<evidence type="ECO:0000313" key="2">
    <source>
        <dbReference type="EMBL" id="MCO6047315.1"/>
    </source>
</evidence>
<organism evidence="2 3">
    <name type="scientific">Aeoliella straminimaris</name>
    <dbReference type="NCBI Taxonomy" id="2954799"/>
    <lineage>
        <taxon>Bacteria</taxon>
        <taxon>Pseudomonadati</taxon>
        <taxon>Planctomycetota</taxon>
        <taxon>Planctomycetia</taxon>
        <taxon>Pirellulales</taxon>
        <taxon>Lacipirellulaceae</taxon>
        <taxon>Aeoliella</taxon>
    </lineage>
</organism>
<proteinExistence type="predicted"/>
<dbReference type="AlphaFoldDB" id="A0A9X2FE39"/>
<accession>A0A9X2FE39</accession>
<keyword evidence="1" id="KW-0732">Signal</keyword>
<feature type="signal peptide" evidence="1">
    <location>
        <begin position="1"/>
        <end position="27"/>
    </location>
</feature>
<evidence type="ECO:0008006" key="4">
    <source>
        <dbReference type="Google" id="ProtNLM"/>
    </source>
</evidence>
<reference evidence="2" key="1">
    <citation type="submission" date="2022-06" db="EMBL/GenBank/DDBJ databases">
        <title>Aeoliella straminimaris, a novel planctomycete from sediments.</title>
        <authorList>
            <person name="Vitorino I.R."/>
            <person name="Lage O.M."/>
        </authorList>
    </citation>
    <scope>NUCLEOTIDE SEQUENCE</scope>
    <source>
        <strain evidence="2">ICT_H6.2</strain>
    </source>
</reference>
<feature type="chain" id="PRO_5040856440" description="Secreted protein" evidence="1">
    <location>
        <begin position="28"/>
        <end position="556"/>
    </location>
</feature>